<name>A0A8B6DB47_MYTGA</name>
<dbReference type="Proteomes" id="UP000596742">
    <property type="component" value="Unassembled WGS sequence"/>
</dbReference>
<comment type="caution">
    <text evidence="3">The sequence shown here is derived from an EMBL/GenBank/DDBJ whole genome shotgun (WGS) entry which is preliminary data.</text>
</comment>
<reference evidence="3" key="1">
    <citation type="submission" date="2018-11" db="EMBL/GenBank/DDBJ databases">
        <authorList>
            <person name="Alioto T."/>
            <person name="Alioto T."/>
        </authorList>
    </citation>
    <scope>NUCLEOTIDE SEQUENCE</scope>
</reference>
<keyword evidence="4" id="KW-1185">Reference proteome</keyword>
<dbReference type="EMBL" id="UYJE01003249">
    <property type="protein sequence ID" value="VDI17711.1"/>
    <property type="molecule type" value="Genomic_DNA"/>
</dbReference>
<protein>
    <submittedName>
        <fullName evidence="3">Uncharacterized protein</fullName>
    </submittedName>
</protein>
<gene>
    <name evidence="3" type="ORF">MGAL_10B053760</name>
</gene>
<feature type="coiled-coil region" evidence="1">
    <location>
        <begin position="112"/>
        <end position="139"/>
    </location>
</feature>
<evidence type="ECO:0000313" key="4">
    <source>
        <dbReference type="Proteomes" id="UP000596742"/>
    </source>
</evidence>
<evidence type="ECO:0000313" key="3">
    <source>
        <dbReference type="EMBL" id="VDI17711.1"/>
    </source>
</evidence>
<keyword evidence="1" id="KW-0175">Coiled coil</keyword>
<dbReference type="AlphaFoldDB" id="A0A8B6DB47"/>
<proteinExistence type="predicted"/>
<feature type="signal peptide" evidence="2">
    <location>
        <begin position="1"/>
        <end position="27"/>
    </location>
</feature>
<keyword evidence="2" id="KW-0732">Signal</keyword>
<organism evidence="3 4">
    <name type="scientific">Mytilus galloprovincialis</name>
    <name type="common">Mediterranean mussel</name>
    <dbReference type="NCBI Taxonomy" id="29158"/>
    <lineage>
        <taxon>Eukaryota</taxon>
        <taxon>Metazoa</taxon>
        <taxon>Spiralia</taxon>
        <taxon>Lophotrochozoa</taxon>
        <taxon>Mollusca</taxon>
        <taxon>Bivalvia</taxon>
        <taxon>Autobranchia</taxon>
        <taxon>Pteriomorphia</taxon>
        <taxon>Mytilida</taxon>
        <taxon>Mytiloidea</taxon>
        <taxon>Mytilidae</taxon>
        <taxon>Mytilinae</taxon>
        <taxon>Mytilus</taxon>
    </lineage>
</organism>
<evidence type="ECO:0000256" key="1">
    <source>
        <dbReference type="SAM" id="Coils"/>
    </source>
</evidence>
<dbReference type="OrthoDB" id="6187323at2759"/>
<evidence type="ECO:0000256" key="2">
    <source>
        <dbReference type="SAM" id="SignalP"/>
    </source>
</evidence>
<accession>A0A8B6DB47</accession>
<feature type="chain" id="PRO_5032425154" evidence="2">
    <location>
        <begin position="28"/>
        <end position="288"/>
    </location>
</feature>
<sequence>MGNFKRNIMFYKIGVIVFCLIISNISCENNDTCKGWTCTKSLPVPLLDHLNAPLVANLDISQFNKQLKEYISEEIKQGVEQAKTDIYDRMQEFVNKFEDNKVNESLVLHNRIDNINRYINKMKNQQNQMETRAIEENERSGYFSPVTKGNLTSEIVAEVRQLGRQQQEFITDVQQLKLYTESVISTKEEKDNFTAEVKDELKTLEFQLAGNQDDVQLLKTFQASVTSNIDLAVKRISVNEQKVSIVDDKTSVELSVVLIQTRNTLVLRLVLVRMMDQQYQQVNQYHLH</sequence>